<evidence type="ECO:0000313" key="2">
    <source>
        <dbReference type="Proteomes" id="UP000001072"/>
    </source>
</evidence>
<dbReference type="RefSeq" id="XP_007412950.1">
    <property type="nucleotide sequence ID" value="XM_007412888.1"/>
</dbReference>
<dbReference type="GeneID" id="18929066"/>
<dbReference type="Proteomes" id="UP000001072">
    <property type="component" value="Unassembled WGS sequence"/>
</dbReference>
<dbReference type="VEuPathDB" id="FungiDB:MELLADRAFT_56835"/>
<name>F4RV00_MELLP</name>
<accession>F4RV00</accession>
<sequence>MSILQGSQFPHTNVGYMSERMILRNPLGRFLTQRFEILKLPNLVMKKVKVCRSSGEFL</sequence>
<dbReference type="InParanoid" id="F4RV00"/>
<protein>
    <submittedName>
        <fullName evidence="1">Uncharacterized protein</fullName>
    </submittedName>
</protein>
<reference evidence="2" key="1">
    <citation type="journal article" date="2011" name="Proc. Natl. Acad. Sci. U.S.A.">
        <title>Obligate biotrophy features unraveled by the genomic analysis of rust fungi.</title>
        <authorList>
            <person name="Duplessis S."/>
            <person name="Cuomo C.A."/>
            <person name="Lin Y.-C."/>
            <person name="Aerts A."/>
            <person name="Tisserant E."/>
            <person name="Veneault-Fourrey C."/>
            <person name="Joly D.L."/>
            <person name="Hacquard S."/>
            <person name="Amselem J."/>
            <person name="Cantarel B.L."/>
            <person name="Chiu R."/>
            <person name="Coutinho P.M."/>
            <person name="Feau N."/>
            <person name="Field M."/>
            <person name="Frey P."/>
            <person name="Gelhaye E."/>
            <person name="Goldberg J."/>
            <person name="Grabherr M.G."/>
            <person name="Kodira C.D."/>
            <person name="Kohler A."/>
            <person name="Kuees U."/>
            <person name="Lindquist E.A."/>
            <person name="Lucas S.M."/>
            <person name="Mago R."/>
            <person name="Mauceli E."/>
            <person name="Morin E."/>
            <person name="Murat C."/>
            <person name="Pangilinan J.L."/>
            <person name="Park R."/>
            <person name="Pearson M."/>
            <person name="Quesneville H."/>
            <person name="Rouhier N."/>
            <person name="Sakthikumar S."/>
            <person name="Salamov A.A."/>
            <person name="Schmutz J."/>
            <person name="Selles B."/>
            <person name="Shapiro H."/>
            <person name="Tanguay P."/>
            <person name="Tuskan G.A."/>
            <person name="Henrissat B."/>
            <person name="Van de Peer Y."/>
            <person name="Rouze P."/>
            <person name="Ellis J.G."/>
            <person name="Dodds P.N."/>
            <person name="Schein J.E."/>
            <person name="Zhong S."/>
            <person name="Hamelin R.C."/>
            <person name="Grigoriev I.V."/>
            <person name="Szabo L.J."/>
            <person name="Martin F."/>
        </authorList>
    </citation>
    <scope>NUCLEOTIDE SEQUENCE [LARGE SCALE GENOMIC DNA]</scope>
    <source>
        <strain evidence="2">98AG31 / pathotype 3-4-7</strain>
    </source>
</reference>
<dbReference type="KEGG" id="mlr:MELLADRAFT_56835"/>
<dbReference type="AlphaFoldDB" id="F4RV00"/>
<proteinExistence type="predicted"/>
<keyword evidence="2" id="KW-1185">Reference proteome</keyword>
<evidence type="ECO:0000313" key="1">
    <source>
        <dbReference type="EMBL" id="EGG03836.1"/>
    </source>
</evidence>
<dbReference type="HOGENOM" id="CLU_2979601_0_0_1"/>
<gene>
    <name evidence="1" type="ORF">MELLADRAFT_56835</name>
</gene>
<dbReference type="EMBL" id="GL883122">
    <property type="protein sequence ID" value="EGG03836.1"/>
    <property type="molecule type" value="Genomic_DNA"/>
</dbReference>
<organism evidence="2">
    <name type="scientific">Melampsora larici-populina (strain 98AG31 / pathotype 3-4-7)</name>
    <name type="common">Poplar leaf rust fungus</name>
    <dbReference type="NCBI Taxonomy" id="747676"/>
    <lineage>
        <taxon>Eukaryota</taxon>
        <taxon>Fungi</taxon>
        <taxon>Dikarya</taxon>
        <taxon>Basidiomycota</taxon>
        <taxon>Pucciniomycotina</taxon>
        <taxon>Pucciniomycetes</taxon>
        <taxon>Pucciniales</taxon>
        <taxon>Melampsoraceae</taxon>
        <taxon>Melampsora</taxon>
    </lineage>
</organism>